<protein>
    <recommendedName>
        <fullName evidence="6">CUB-like domain-containing protein</fullName>
    </recommendedName>
</protein>
<feature type="signal peptide" evidence="1">
    <location>
        <begin position="1"/>
        <end position="16"/>
    </location>
</feature>
<dbReference type="InterPro" id="IPR003366">
    <property type="entry name" value="CUB-like_dom"/>
</dbReference>
<feature type="chain" id="PRO_5042277956" description="CUB-like domain-containing protein" evidence="1">
    <location>
        <begin position="17"/>
        <end position="341"/>
    </location>
</feature>
<proteinExistence type="predicted"/>
<feature type="domain" description="CUB-like" evidence="2">
    <location>
        <begin position="18"/>
        <end position="134"/>
    </location>
</feature>
<dbReference type="PANTHER" id="PTHR47155">
    <property type="entry name" value="DOWNSTREAM OF DAF-16 (REGULATED BY DAF-16)-RELATED"/>
    <property type="match status" value="1"/>
</dbReference>
<evidence type="ECO:0008006" key="6">
    <source>
        <dbReference type="Google" id="ProtNLM"/>
    </source>
</evidence>
<dbReference type="Pfam" id="PF24512">
    <property type="entry name" value="DUF7592"/>
    <property type="match status" value="1"/>
</dbReference>
<dbReference type="PANTHER" id="PTHR47155:SF1">
    <property type="entry name" value="CUB-LIKE DOMAIN-CONTAINING PROTEIN"/>
    <property type="match status" value="1"/>
</dbReference>
<dbReference type="AlphaFoldDB" id="A0AAE9D5A3"/>
<dbReference type="InterPro" id="IPR056014">
    <property type="entry name" value="DUF7592"/>
</dbReference>
<gene>
    <name evidence="4" type="ORF">L3Y34_004629</name>
</gene>
<feature type="domain" description="DUF7592" evidence="3">
    <location>
        <begin position="144"/>
        <end position="222"/>
    </location>
</feature>
<keyword evidence="1" id="KW-0732">Signal</keyword>
<dbReference type="Proteomes" id="UP000827892">
    <property type="component" value="Chromosome IV"/>
</dbReference>
<dbReference type="OMA" id="YIGCESN"/>
<organism evidence="4 5">
    <name type="scientific">Caenorhabditis briggsae</name>
    <dbReference type="NCBI Taxonomy" id="6238"/>
    <lineage>
        <taxon>Eukaryota</taxon>
        <taxon>Metazoa</taxon>
        <taxon>Ecdysozoa</taxon>
        <taxon>Nematoda</taxon>
        <taxon>Chromadorea</taxon>
        <taxon>Rhabditida</taxon>
        <taxon>Rhabditina</taxon>
        <taxon>Rhabditomorpha</taxon>
        <taxon>Rhabditoidea</taxon>
        <taxon>Rhabditidae</taxon>
        <taxon>Peloderinae</taxon>
        <taxon>Caenorhabditis</taxon>
    </lineage>
</organism>
<dbReference type="Pfam" id="PF02408">
    <property type="entry name" value="CUB_2"/>
    <property type="match status" value="1"/>
</dbReference>
<sequence length="341" mass="37808">MYKFLVYASLILLVESAGNVCTISTGEINKPANSQPYYWPSSWNENKTAPALQGSQKCTWNVNVPDGYYAKLIVSGKTGDADSEFQFADSAGRVLITTTEGLQPYYFPPRMFIVYLNVINPATFAFKITWMKLPTKVTKASAISSTPQLINATNNAYYIGYSAVTGVSLVSFPQTTKDFYSLRSSLVFDGENLNTNYAASLFMIYQNELQWISNSQHIYVVNVEASTHRDMLLVQEGGYTRDLHYVELNPVLNSKYTANVDSTEKQTTLLSATYIPQTLTDVQILDSTAVVAIIKGTPTPNNRGTEYTQAQLKKILPMSMSAGVVYQFILSNGKAVFSFKA</sequence>
<name>A0AAE9D5A3_CAEBR</name>
<evidence type="ECO:0000313" key="4">
    <source>
        <dbReference type="EMBL" id="ULT96126.1"/>
    </source>
</evidence>
<accession>A0AAE9D5A3</accession>
<evidence type="ECO:0000313" key="5">
    <source>
        <dbReference type="Proteomes" id="UP000827892"/>
    </source>
</evidence>
<dbReference type="EMBL" id="CP090894">
    <property type="protein sequence ID" value="ULT96126.1"/>
    <property type="molecule type" value="Genomic_DNA"/>
</dbReference>
<evidence type="ECO:0000259" key="2">
    <source>
        <dbReference type="Pfam" id="PF02408"/>
    </source>
</evidence>
<evidence type="ECO:0000259" key="3">
    <source>
        <dbReference type="Pfam" id="PF24512"/>
    </source>
</evidence>
<reference evidence="4 5" key="1">
    <citation type="submission" date="2022-05" db="EMBL/GenBank/DDBJ databases">
        <title>Chromosome-level reference genomes for two strains of Caenorhabditis briggsae: an improved platform for comparative genomics.</title>
        <authorList>
            <person name="Stevens L."/>
            <person name="Andersen E.C."/>
        </authorList>
    </citation>
    <scope>NUCLEOTIDE SEQUENCE [LARGE SCALE GENOMIC DNA]</scope>
    <source>
        <strain evidence="4">QX1410_ONT</strain>
        <tissue evidence="4">Whole-organism</tissue>
    </source>
</reference>
<evidence type="ECO:0000256" key="1">
    <source>
        <dbReference type="SAM" id="SignalP"/>
    </source>
</evidence>
<dbReference type="KEGG" id="cbr:CBG_24382"/>